<gene>
    <name evidence="1" type="ORF">A2677_00610</name>
</gene>
<evidence type="ECO:0000313" key="1">
    <source>
        <dbReference type="EMBL" id="OGY89380.1"/>
    </source>
</evidence>
<reference evidence="1 2" key="1">
    <citation type="journal article" date="2016" name="Nat. Commun.">
        <title>Thousands of microbial genomes shed light on interconnected biogeochemical processes in an aquifer system.</title>
        <authorList>
            <person name="Anantharaman K."/>
            <person name="Brown C.T."/>
            <person name="Hug L.A."/>
            <person name="Sharon I."/>
            <person name="Castelle C.J."/>
            <person name="Probst A.J."/>
            <person name="Thomas B.C."/>
            <person name="Singh A."/>
            <person name="Wilkins M.J."/>
            <person name="Karaoz U."/>
            <person name="Brodie E.L."/>
            <person name="Williams K.H."/>
            <person name="Hubbard S.S."/>
            <person name="Banfield J.F."/>
        </authorList>
    </citation>
    <scope>NUCLEOTIDE SEQUENCE [LARGE SCALE GENOMIC DNA]</scope>
</reference>
<dbReference type="EMBL" id="MHKK01000036">
    <property type="protein sequence ID" value="OGY89380.1"/>
    <property type="molecule type" value="Genomic_DNA"/>
</dbReference>
<dbReference type="Proteomes" id="UP000177817">
    <property type="component" value="Unassembled WGS sequence"/>
</dbReference>
<accession>A0A1G2BM27</accession>
<protein>
    <submittedName>
        <fullName evidence="1">Uncharacterized protein</fullName>
    </submittedName>
</protein>
<name>A0A1G2BM27_9BACT</name>
<sequence>MIGRSRPGDGFVIYLGEPPNTDVIASRRLFGVLMRIVISPRELAGYFLIPNMELGRRRMHNLEPGSELVMGWMVVPDVYAAFRQTEHTLRGYGIRLNKGEKHLLRKAADLAVQLNLRALGCSTGPSAARLRWQLKRLIDKILEPLYYARDISQKQARKQLEAMMAEQNPGGSLNLPAIRARSVKARTLLDSRIHEIMTIEPKILARQRVLLTLIELAKLRLEAAKHFIDRLLAHSELQPVLTDENRAGIADQCGFLAKELSDLDFEPYTKMCQLSAHDLRLAQHTLRLPHLNSMRIHYLRRSLWRCQTAITIKNEQIGLERIILGLSRTEVLDDRRRAGLENDVRRFIWRLARINDADLTQPVIKNALHRLDEAIKLIAGNPEKGSRDQIKEALKSASREL</sequence>
<evidence type="ECO:0000313" key="2">
    <source>
        <dbReference type="Proteomes" id="UP000177817"/>
    </source>
</evidence>
<comment type="caution">
    <text evidence="1">The sequence shown here is derived from an EMBL/GenBank/DDBJ whole genome shotgun (WGS) entry which is preliminary data.</text>
</comment>
<organism evidence="1 2">
    <name type="scientific">Candidatus Komeilibacteria bacterium RIFCSPHIGHO2_01_FULL_52_14</name>
    <dbReference type="NCBI Taxonomy" id="1798549"/>
    <lineage>
        <taxon>Bacteria</taxon>
        <taxon>Candidatus Komeiliibacteriota</taxon>
    </lineage>
</organism>
<proteinExistence type="predicted"/>
<dbReference type="AlphaFoldDB" id="A0A1G2BM27"/>